<dbReference type="AlphaFoldDB" id="A0A182WQ05"/>
<accession>A0A182WQ05</accession>
<reference evidence="1" key="2">
    <citation type="submission" date="2020-05" db="UniProtKB">
        <authorList>
            <consortium name="EnsemblMetazoa"/>
        </authorList>
    </citation>
    <scope>IDENTIFICATION</scope>
    <source>
        <strain evidence="1">MINIMUS1</strain>
    </source>
</reference>
<reference evidence="2" key="1">
    <citation type="submission" date="2013-03" db="EMBL/GenBank/DDBJ databases">
        <title>The Genome Sequence of Anopheles minimus MINIMUS1.</title>
        <authorList>
            <consortium name="The Broad Institute Genomics Platform"/>
            <person name="Neafsey D.E."/>
            <person name="Walton C."/>
            <person name="Walker B."/>
            <person name="Young S.K."/>
            <person name="Zeng Q."/>
            <person name="Gargeya S."/>
            <person name="Fitzgerald M."/>
            <person name="Haas B."/>
            <person name="Abouelleil A."/>
            <person name="Allen A.W."/>
            <person name="Alvarado L."/>
            <person name="Arachchi H.M."/>
            <person name="Berlin A.M."/>
            <person name="Chapman S.B."/>
            <person name="Gainer-Dewar J."/>
            <person name="Goldberg J."/>
            <person name="Griggs A."/>
            <person name="Gujja S."/>
            <person name="Hansen M."/>
            <person name="Howarth C."/>
            <person name="Imamovic A."/>
            <person name="Ireland A."/>
            <person name="Larimer J."/>
            <person name="McCowan C."/>
            <person name="Murphy C."/>
            <person name="Pearson M."/>
            <person name="Poon T.W."/>
            <person name="Priest M."/>
            <person name="Roberts A."/>
            <person name="Saif S."/>
            <person name="Shea T."/>
            <person name="Sisk P."/>
            <person name="Sykes S."/>
            <person name="Wortman J."/>
            <person name="Nusbaum C."/>
            <person name="Birren B."/>
        </authorList>
    </citation>
    <scope>NUCLEOTIDE SEQUENCE [LARGE SCALE GENOMIC DNA]</scope>
    <source>
        <strain evidence="2">MINIMUS1</strain>
    </source>
</reference>
<proteinExistence type="predicted"/>
<dbReference type="Proteomes" id="UP000075920">
    <property type="component" value="Unassembled WGS sequence"/>
</dbReference>
<name>A0A182WQ05_9DIPT</name>
<dbReference type="EnsemblMetazoa" id="AMIN014740-RA">
    <property type="protein sequence ID" value="AMIN014740-PA"/>
    <property type="gene ID" value="AMIN014740"/>
</dbReference>
<keyword evidence="2" id="KW-1185">Reference proteome</keyword>
<protein>
    <submittedName>
        <fullName evidence="1">Uncharacterized protein</fullName>
    </submittedName>
</protein>
<organism evidence="1 2">
    <name type="scientific">Anopheles minimus</name>
    <dbReference type="NCBI Taxonomy" id="112268"/>
    <lineage>
        <taxon>Eukaryota</taxon>
        <taxon>Metazoa</taxon>
        <taxon>Ecdysozoa</taxon>
        <taxon>Arthropoda</taxon>
        <taxon>Hexapoda</taxon>
        <taxon>Insecta</taxon>
        <taxon>Pterygota</taxon>
        <taxon>Neoptera</taxon>
        <taxon>Endopterygota</taxon>
        <taxon>Diptera</taxon>
        <taxon>Nematocera</taxon>
        <taxon>Culicoidea</taxon>
        <taxon>Culicidae</taxon>
        <taxon>Anophelinae</taxon>
        <taxon>Anopheles</taxon>
    </lineage>
</organism>
<evidence type="ECO:0000313" key="1">
    <source>
        <dbReference type="EnsemblMetazoa" id="AMIN014740-PA"/>
    </source>
</evidence>
<sequence>AHSEPARDRATESKLRGVFQFIRNGRTKRTVSTFERAARHSDLKLVGRSFVPNIYRSGCL</sequence>
<evidence type="ECO:0000313" key="2">
    <source>
        <dbReference type="Proteomes" id="UP000075920"/>
    </source>
</evidence>
<dbReference type="VEuPathDB" id="VectorBase:AMIN014740"/>